<organism evidence="5 6">
    <name type="scientific">Patiriisocius hiemis</name>
    <dbReference type="NCBI Taxonomy" id="3075604"/>
    <lineage>
        <taxon>Bacteria</taxon>
        <taxon>Pseudomonadati</taxon>
        <taxon>Bacteroidota</taxon>
        <taxon>Flavobacteriia</taxon>
        <taxon>Flavobacteriales</taxon>
        <taxon>Flavobacteriaceae</taxon>
        <taxon>Patiriisocius</taxon>
    </lineage>
</organism>
<gene>
    <name evidence="5" type="ORF">RM538_07500</name>
</gene>
<evidence type="ECO:0000313" key="6">
    <source>
        <dbReference type="Proteomes" id="UP001254488"/>
    </source>
</evidence>
<dbReference type="Pfam" id="PF18962">
    <property type="entry name" value="Por_Secre_tail"/>
    <property type="match status" value="1"/>
</dbReference>
<dbReference type="InterPro" id="IPR026444">
    <property type="entry name" value="Secre_tail"/>
</dbReference>
<evidence type="ECO:0000259" key="4">
    <source>
        <dbReference type="Pfam" id="PF24249"/>
    </source>
</evidence>
<dbReference type="Proteomes" id="UP001254488">
    <property type="component" value="Unassembled WGS sequence"/>
</dbReference>
<keyword evidence="6" id="KW-1185">Reference proteome</keyword>
<dbReference type="RefSeq" id="WP_311332794.1">
    <property type="nucleotide sequence ID" value="NZ_JAVRHZ010000003.1"/>
</dbReference>
<feature type="chain" id="PRO_5045607351" evidence="2">
    <location>
        <begin position="19"/>
        <end position="364"/>
    </location>
</feature>
<evidence type="ECO:0000256" key="1">
    <source>
        <dbReference type="ARBA" id="ARBA00022729"/>
    </source>
</evidence>
<feature type="domain" description="Secretion system C-terminal sorting" evidence="3">
    <location>
        <begin position="294"/>
        <end position="362"/>
    </location>
</feature>
<comment type="caution">
    <text evidence="5">The sequence shown here is derived from an EMBL/GenBank/DDBJ whole genome shotgun (WGS) entry which is preliminary data.</text>
</comment>
<dbReference type="InterPro" id="IPR055875">
    <property type="entry name" value="DUF7452"/>
</dbReference>
<dbReference type="NCBIfam" id="TIGR04183">
    <property type="entry name" value="Por_Secre_tail"/>
    <property type="match status" value="1"/>
</dbReference>
<keyword evidence="1 2" id="KW-0732">Signal</keyword>
<evidence type="ECO:0000259" key="3">
    <source>
        <dbReference type="Pfam" id="PF18962"/>
    </source>
</evidence>
<evidence type="ECO:0000313" key="5">
    <source>
        <dbReference type="EMBL" id="MDT0555842.1"/>
    </source>
</evidence>
<dbReference type="EMBL" id="JAVRHZ010000003">
    <property type="protein sequence ID" value="MDT0555842.1"/>
    <property type="molecule type" value="Genomic_DNA"/>
</dbReference>
<sequence>MKPIFTFFLLLFTTIIFAQDNMFVHTATPANISADASFIDHPLLNNNPTAQLIVSHNWNPPGSTGVYNDNITGVFYSNSQNRWGVYNESGASMLDGSSYNIFIGQSTDITLHIADLANQDTNPIYSILNHPNLNGNPDAQVILTTYYNPNGIRNNHNYGVWYDSADDRWKIYTEDLVDIPLDSAFFVGVGETDAITITHTATAANISGNWTEIDHPLLDNNPDAVLVFTHNWGATGDSSNVILDKTLGVWYTGSKWAIYTEDLSPMPQDIEFDITIYDSPVLGIEDNTIEGFSMYPNPTNNQLNITAKEAISNISIYNVLGQEIATYKGNDVIMNIDVSQLSTGTYIAKVQVGDAVKASKFIKL</sequence>
<feature type="domain" description="DUF7452" evidence="4">
    <location>
        <begin position="159"/>
        <end position="276"/>
    </location>
</feature>
<feature type="signal peptide" evidence="2">
    <location>
        <begin position="1"/>
        <end position="18"/>
    </location>
</feature>
<reference evidence="5 6" key="1">
    <citation type="submission" date="2023-09" db="EMBL/GenBank/DDBJ databases">
        <authorList>
            <person name="Rey-Velasco X."/>
        </authorList>
    </citation>
    <scope>NUCLEOTIDE SEQUENCE [LARGE SCALE GENOMIC DNA]</scope>
    <source>
        <strain evidence="5 6">W242</strain>
    </source>
</reference>
<name>A0ABU2YDK6_9FLAO</name>
<evidence type="ECO:0000256" key="2">
    <source>
        <dbReference type="SAM" id="SignalP"/>
    </source>
</evidence>
<dbReference type="Pfam" id="PF24249">
    <property type="entry name" value="DUF7452"/>
    <property type="match status" value="2"/>
</dbReference>
<protein>
    <submittedName>
        <fullName evidence="5">T9SS type A sorting domain-containing protein</fullName>
    </submittedName>
</protein>
<accession>A0ABU2YDK6</accession>
<feature type="domain" description="DUF7452" evidence="4">
    <location>
        <begin position="18"/>
        <end position="79"/>
    </location>
</feature>
<proteinExistence type="predicted"/>